<dbReference type="GO" id="GO:0004175">
    <property type="term" value="F:endopeptidase activity"/>
    <property type="evidence" value="ECO:0007669"/>
    <property type="project" value="UniProtKB-ARBA"/>
</dbReference>
<dbReference type="EMBL" id="QPEX01000039">
    <property type="protein sequence ID" value="RCS43217.1"/>
    <property type="molecule type" value="Genomic_DNA"/>
</dbReference>
<dbReference type="GO" id="GO:0008237">
    <property type="term" value="F:metallopeptidase activity"/>
    <property type="evidence" value="ECO:0007669"/>
    <property type="project" value="UniProtKB-KW"/>
</dbReference>
<dbReference type="AlphaFoldDB" id="A0A368KPG8"/>
<feature type="transmembrane region" description="Helical" evidence="1">
    <location>
        <begin position="118"/>
        <end position="143"/>
    </location>
</feature>
<evidence type="ECO:0000313" key="3">
    <source>
        <dbReference type="EMBL" id="RCS43217.1"/>
    </source>
</evidence>
<evidence type="ECO:0000259" key="2">
    <source>
        <dbReference type="Pfam" id="PF02517"/>
    </source>
</evidence>
<dbReference type="Proteomes" id="UP000253562">
    <property type="component" value="Unassembled WGS sequence"/>
</dbReference>
<feature type="domain" description="CAAX prenyl protease 2/Lysostaphin resistance protein A-like" evidence="2">
    <location>
        <begin position="290"/>
        <end position="342"/>
    </location>
</feature>
<proteinExistence type="predicted"/>
<dbReference type="InterPro" id="IPR003675">
    <property type="entry name" value="Rce1/LyrA-like_dom"/>
</dbReference>
<protein>
    <submittedName>
        <fullName evidence="3">CPBP family intramembrane metalloprotease</fullName>
    </submittedName>
</protein>
<sequence length="364" mass="39536">MPYALFVQERPLPPHKREIVLESLAGLAIFTYTVVLISTAAWVWLYVFRQLKSGQPILAQRSIPLSQRGATNIAMLVLSVLLAIVLVLNTAAVLIQYAEPEAAKPHLESRSVAIWAQMIIQSLICFLLAGTVVALGGASMFFGRSESQFLQDVRVGVLAFCALCVPVVIIQILVSYLTPYEHPLIDMMVKDPQWNVLVPVLVSAVLIAPVTEEFIFRLVVQGWLEDHLVNAPPIDSIAPAGAEEIVKPLSDAESFALESAPNPYAPPALYRDGTTATSAAVATYTPRFQAVPILISSGLFAMMHFGQGAAPIPLFFLALGLGYVFQRTRTMTASFVVHFMLNGQSMVLLLLQILLGDEAGTPPV</sequence>
<organism evidence="3 4">
    <name type="scientific">Bremerella cremea</name>
    <dbReference type="NCBI Taxonomy" id="1031537"/>
    <lineage>
        <taxon>Bacteria</taxon>
        <taxon>Pseudomonadati</taxon>
        <taxon>Planctomycetota</taxon>
        <taxon>Planctomycetia</taxon>
        <taxon>Pirellulales</taxon>
        <taxon>Pirellulaceae</taxon>
        <taxon>Bremerella</taxon>
    </lineage>
</organism>
<gene>
    <name evidence="3" type="ORF">DTL42_18845</name>
</gene>
<reference evidence="3 4" key="1">
    <citation type="submission" date="2018-07" db="EMBL/GenBank/DDBJ databases">
        <title>Comparative genomes isolates from brazilian mangrove.</title>
        <authorList>
            <person name="De Araujo J.E."/>
            <person name="Taketani R.G."/>
            <person name="Silva M.C.P."/>
            <person name="Lourenco M.V."/>
            <person name="Oliveira V.M."/>
            <person name="Andreote F.D."/>
        </authorList>
    </citation>
    <scope>NUCLEOTIDE SEQUENCE [LARGE SCALE GENOMIC DNA]</scope>
    <source>
        <strain evidence="3 4">HEX PRIS-MGV</strain>
    </source>
</reference>
<feature type="transmembrane region" description="Helical" evidence="1">
    <location>
        <begin position="69"/>
        <end position="98"/>
    </location>
</feature>
<keyword evidence="1" id="KW-1133">Transmembrane helix</keyword>
<feature type="transmembrane region" description="Helical" evidence="1">
    <location>
        <begin position="24"/>
        <end position="48"/>
    </location>
</feature>
<feature type="transmembrane region" description="Helical" evidence="1">
    <location>
        <begin position="331"/>
        <end position="355"/>
    </location>
</feature>
<dbReference type="GO" id="GO:0080120">
    <property type="term" value="P:CAAX-box protein maturation"/>
    <property type="evidence" value="ECO:0007669"/>
    <property type="project" value="UniProtKB-ARBA"/>
</dbReference>
<keyword evidence="1" id="KW-0472">Membrane</keyword>
<feature type="transmembrane region" description="Helical" evidence="1">
    <location>
        <begin position="305"/>
        <end position="325"/>
    </location>
</feature>
<evidence type="ECO:0000256" key="1">
    <source>
        <dbReference type="SAM" id="Phobius"/>
    </source>
</evidence>
<evidence type="ECO:0000313" key="4">
    <source>
        <dbReference type="Proteomes" id="UP000253562"/>
    </source>
</evidence>
<comment type="caution">
    <text evidence="3">The sequence shown here is derived from an EMBL/GenBank/DDBJ whole genome shotgun (WGS) entry which is preliminary data.</text>
</comment>
<keyword evidence="1" id="KW-0812">Transmembrane</keyword>
<keyword evidence="3" id="KW-0482">Metalloprotease</keyword>
<keyword evidence="3" id="KW-0378">Hydrolase</keyword>
<feature type="transmembrane region" description="Helical" evidence="1">
    <location>
        <begin position="155"/>
        <end position="174"/>
    </location>
</feature>
<dbReference type="Pfam" id="PF02517">
    <property type="entry name" value="Rce1-like"/>
    <property type="match status" value="1"/>
</dbReference>
<accession>A0A368KPG8</accession>
<keyword evidence="3" id="KW-0645">Protease</keyword>
<name>A0A368KPG8_9BACT</name>
<dbReference type="GO" id="GO:0006508">
    <property type="term" value="P:proteolysis"/>
    <property type="evidence" value="ECO:0007669"/>
    <property type="project" value="UniProtKB-KW"/>
</dbReference>